<dbReference type="SUPFAM" id="SSF54427">
    <property type="entry name" value="NTF2-like"/>
    <property type="match status" value="1"/>
</dbReference>
<dbReference type="InterPro" id="IPR037401">
    <property type="entry name" value="SnoaL-like"/>
</dbReference>
<protein>
    <submittedName>
        <fullName evidence="3">Nuclear transport factor 2 family protein</fullName>
    </submittedName>
</protein>
<keyword evidence="1" id="KW-0732">Signal</keyword>
<dbReference type="EMBL" id="JADKYU010000307">
    <property type="protein sequence ID" value="MBF4983904.1"/>
    <property type="molecule type" value="Genomic_DNA"/>
</dbReference>
<dbReference type="Gene3D" id="3.10.450.50">
    <property type="match status" value="1"/>
</dbReference>
<proteinExistence type="predicted"/>
<feature type="chain" id="PRO_5045243830" evidence="1">
    <location>
        <begin position="21"/>
        <end position="164"/>
    </location>
</feature>
<accession>A0ABS0A4U7</accession>
<keyword evidence="4" id="KW-1185">Reference proteome</keyword>
<dbReference type="InterPro" id="IPR032710">
    <property type="entry name" value="NTF2-like_dom_sf"/>
</dbReference>
<reference evidence="3 4" key="1">
    <citation type="submission" date="2020-11" db="EMBL/GenBank/DDBJ databases">
        <title>P. mediterranea TC4 genome.</title>
        <authorList>
            <person name="Molmeret M."/>
        </authorList>
    </citation>
    <scope>NUCLEOTIDE SEQUENCE [LARGE SCALE GENOMIC DNA]</scope>
    <source>
        <strain evidence="3 4">TC4</strain>
    </source>
</reference>
<name>A0ABS0A4U7_9FLAO</name>
<gene>
    <name evidence="3" type="ORF">FNJ87_05990</name>
</gene>
<feature type="signal peptide" evidence="1">
    <location>
        <begin position="1"/>
        <end position="20"/>
    </location>
</feature>
<evidence type="ECO:0000256" key="1">
    <source>
        <dbReference type="SAM" id="SignalP"/>
    </source>
</evidence>
<comment type="caution">
    <text evidence="3">The sequence shown here is derived from an EMBL/GenBank/DDBJ whole genome shotgun (WGS) entry which is preliminary data.</text>
</comment>
<dbReference type="Proteomes" id="UP001194729">
    <property type="component" value="Unassembled WGS sequence"/>
</dbReference>
<dbReference type="Pfam" id="PF13474">
    <property type="entry name" value="SnoaL_3"/>
    <property type="match status" value="1"/>
</dbReference>
<feature type="domain" description="SnoaL-like" evidence="2">
    <location>
        <begin position="27"/>
        <end position="138"/>
    </location>
</feature>
<organism evidence="3 4">
    <name type="scientific">Nonlabens mediterrranea</name>
    <dbReference type="NCBI Taxonomy" id="1419947"/>
    <lineage>
        <taxon>Bacteria</taxon>
        <taxon>Pseudomonadati</taxon>
        <taxon>Bacteroidota</taxon>
        <taxon>Flavobacteriia</taxon>
        <taxon>Flavobacteriales</taxon>
        <taxon>Flavobacteriaceae</taxon>
        <taxon>Nonlabens</taxon>
    </lineage>
</organism>
<sequence length="164" mass="18949">MKRILLLLTAILLYSCGSYKGIATDSIEKSINDWHHAAATANYDDYFNLMTNDAVFIGTDATENWQLKEFKIFSKPYFDKGKAWSFTPLERHVYQHNNVVYFDELLDTQMGICRGSGILKKEDGVYKIAHYVLSIAVPNENVASLTELKKQWDDHYKKELISRQ</sequence>
<dbReference type="PROSITE" id="PS51257">
    <property type="entry name" value="PROKAR_LIPOPROTEIN"/>
    <property type="match status" value="1"/>
</dbReference>
<evidence type="ECO:0000313" key="4">
    <source>
        <dbReference type="Proteomes" id="UP001194729"/>
    </source>
</evidence>
<evidence type="ECO:0000259" key="2">
    <source>
        <dbReference type="Pfam" id="PF13474"/>
    </source>
</evidence>
<evidence type="ECO:0000313" key="3">
    <source>
        <dbReference type="EMBL" id="MBF4983904.1"/>
    </source>
</evidence>